<dbReference type="Proteomes" id="UP001174997">
    <property type="component" value="Unassembled WGS sequence"/>
</dbReference>
<protein>
    <submittedName>
        <fullName evidence="1">Uncharacterized protein</fullName>
    </submittedName>
</protein>
<dbReference type="EMBL" id="JAULSY010000007">
    <property type="protein sequence ID" value="KAK0673266.1"/>
    <property type="molecule type" value="Genomic_DNA"/>
</dbReference>
<gene>
    <name evidence="1" type="ORF">QBC41DRAFT_135601</name>
</gene>
<name>A0AA39ZLR6_9PEZI</name>
<evidence type="ECO:0000313" key="2">
    <source>
        <dbReference type="Proteomes" id="UP001174997"/>
    </source>
</evidence>
<sequence>MSVVLRYPEASQTPTCSTGKTSLDFITDTIEVPTLCYFICVKSIRFIHICQHFITTVQTGCLNPREPGHDTRCFWGLSELYIANLETQFKVALVLALKGLRRLTTTTKQKPRSQCLCPRGAQKRNRTRDISPCVVVTQGLIFDSNDWQRMASPCITCWWLEWDASKEYRLDEMTLSSQQKRLSSRLVERCFCTSLCAVQRPPAARRMQAGCRPLGCPFFPLHDM</sequence>
<keyword evidence="2" id="KW-1185">Reference proteome</keyword>
<reference evidence="1" key="1">
    <citation type="submission" date="2023-06" db="EMBL/GenBank/DDBJ databases">
        <title>Genome-scale phylogeny and comparative genomics of the fungal order Sordariales.</title>
        <authorList>
            <consortium name="Lawrence Berkeley National Laboratory"/>
            <person name="Hensen N."/>
            <person name="Bonometti L."/>
            <person name="Westerberg I."/>
            <person name="Brannstrom I.O."/>
            <person name="Guillou S."/>
            <person name="Cros-Aarteil S."/>
            <person name="Calhoun S."/>
            <person name="Haridas S."/>
            <person name="Kuo A."/>
            <person name="Mondo S."/>
            <person name="Pangilinan J."/>
            <person name="Riley R."/>
            <person name="Labutti K."/>
            <person name="Andreopoulos B."/>
            <person name="Lipzen A."/>
            <person name="Chen C."/>
            <person name="Yanf M."/>
            <person name="Daum C."/>
            <person name="Ng V."/>
            <person name="Clum A."/>
            <person name="Steindorff A."/>
            <person name="Ohm R."/>
            <person name="Martin F."/>
            <person name="Silar P."/>
            <person name="Natvig D."/>
            <person name="Lalanne C."/>
            <person name="Gautier V."/>
            <person name="Ament-Velasquez S.L."/>
            <person name="Kruys A."/>
            <person name="Hutchinson M.I."/>
            <person name="Powell A.J."/>
            <person name="Barry K."/>
            <person name="Miller A.N."/>
            <person name="Grigoriev I.V."/>
            <person name="Debuchy R."/>
            <person name="Gladieux P."/>
            <person name="Thoren M.H."/>
            <person name="Johannesson H."/>
        </authorList>
    </citation>
    <scope>NUCLEOTIDE SEQUENCE</scope>
    <source>
        <strain evidence="1">CBS 307.81</strain>
    </source>
</reference>
<proteinExistence type="predicted"/>
<accession>A0AA39ZLR6</accession>
<dbReference type="AlphaFoldDB" id="A0AA39ZLR6"/>
<comment type="caution">
    <text evidence="1">The sequence shown here is derived from an EMBL/GenBank/DDBJ whole genome shotgun (WGS) entry which is preliminary data.</text>
</comment>
<organism evidence="1 2">
    <name type="scientific">Cercophora samala</name>
    <dbReference type="NCBI Taxonomy" id="330535"/>
    <lineage>
        <taxon>Eukaryota</taxon>
        <taxon>Fungi</taxon>
        <taxon>Dikarya</taxon>
        <taxon>Ascomycota</taxon>
        <taxon>Pezizomycotina</taxon>
        <taxon>Sordariomycetes</taxon>
        <taxon>Sordariomycetidae</taxon>
        <taxon>Sordariales</taxon>
        <taxon>Lasiosphaeriaceae</taxon>
        <taxon>Cercophora</taxon>
    </lineage>
</organism>
<evidence type="ECO:0000313" key="1">
    <source>
        <dbReference type="EMBL" id="KAK0673266.1"/>
    </source>
</evidence>